<dbReference type="InterPro" id="IPR032874">
    <property type="entry name" value="DDE_dom"/>
</dbReference>
<dbReference type="SUPFAM" id="SSF53098">
    <property type="entry name" value="Ribonuclease H-like"/>
    <property type="match status" value="1"/>
</dbReference>
<accession>A0A2C1DN96</accession>
<dbReference type="PANTHER" id="PTHR35528:SF3">
    <property type="entry name" value="BLL1675 PROTEIN"/>
    <property type="match status" value="1"/>
</dbReference>
<organism evidence="6 7">
    <name type="scientific">Bacillus cereus</name>
    <dbReference type="NCBI Taxonomy" id="1396"/>
    <lineage>
        <taxon>Bacteria</taxon>
        <taxon>Bacillati</taxon>
        <taxon>Bacillota</taxon>
        <taxon>Bacilli</taxon>
        <taxon>Bacillales</taxon>
        <taxon>Bacillaceae</taxon>
        <taxon>Bacillus</taxon>
        <taxon>Bacillus cereus group</taxon>
    </lineage>
</organism>
<dbReference type="InterPro" id="IPR047930">
    <property type="entry name" value="Transpos_IS6"/>
</dbReference>
<dbReference type="GO" id="GO:0003677">
    <property type="term" value="F:DNA binding"/>
    <property type="evidence" value="ECO:0007669"/>
    <property type="project" value="UniProtKB-KW"/>
</dbReference>
<keyword evidence="2" id="KW-0815">Transposition</keyword>
<dbReference type="Proteomes" id="UP000225872">
    <property type="component" value="Unassembled WGS sequence"/>
</dbReference>
<dbReference type="GO" id="GO:0032196">
    <property type="term" value="P:transposition"/>
    <property type="evidence" value="ECO:0007669"/>
    <property type="project" value="UniProtKB-KW"/>
</dbReference>
<protein>
    <submittedName>
        <fullName evidence="6">IS6 family transposase</fullName>
    </submittedName>
</protein>
<dbReference type="NCBIfam" id="NF033587">
    <property type="entry name" value="transpos_IS6"/>
    <property type="match status" value="1"/>
</dbReference>
<comment type="function">
    <text evidence="1">Involved in the transposition of the insertion sequence.</text>
</comment>
<evidence type="ECO:0000256" key="2">
    <source>
        <dbReference type="ARBA" id="ARBA00022578"/>
    </source>
</evidence>
<dbReference type="Gene3D" id="3.30.420.10">
    <property type="entry name" value="Ribonuclease H-like superfamily/Ribonuclease H"/>
    <property type="match status" value="1"/>
</dbReference>
<name>A0A2C1DN96_BACCE</name>
<dbReference type="Pfam" id="PF13610">
    <property type="entry name" value="DDE_Tnp_IS240"/>
    <property type="match status" value="1"/>
</dbReference>
<dbReference type="GO" id="GO:0006310">
    <property type="term" value="P:DNA recombination"/>
    <property type="evidence" value="ECO:0007669"/>
    <property type="project" value="UniProtKB-KW"/>
</dbReference>
<evidence type="ECO:0000256" key="1">
    <source>
        <dbReference type="ARBA" id="ARBA00002286"/>
    </source>
</evidence>
<evidence type="ECO:0000256" key="3">
    <source>
        <dbReference type="ARBA" id="ARBA00023125"/>
    </source>
</evidence>
<dbReference type="PANTHER" id="PTHR35528">
    <property type="entry name" value="BLL1675 PROTEIN"/>
    <property type="match status" value="1"/>
</dbReference>
<dbReference type="InterPro" id="IPR036397">
    <property type="entry name" value="RNaseH_sf"/>
</dbReference>
<gene>
    <name evidence="6" type="ORF">COD09_14880</name>
</gene>
<feature type="domain" description="DDE" evidence="5">
    <location>
        <begin position="71"/>
        <end position="205"/>
    </location>
</feature>
<dbReference type="InterPro" id="IPR052183">
    <property type="entry name" value="IS_Transposase"/>
</dbReference>
<evidence type="ECO:0000313" key="6">
    <source>
        <dbReference type="EMBL" id="PGT01314.1"/>
    </source>
</evidence>
<reference evidence="6 7" key="1">
    <citation type="submission" date="2017-09" db="EMBL/GenBank/DDBJ databases">
        <title>Large-scale bioinformatics analysis of Bacillus genomes uncovers conserved roles of natural products in bacterial physiology.</title>
        <authorList>
            <consortium name="Agbiome Team Llc"/>
            <person name="Bleich R.M."/>
            <person name="Grubbs K.J."/>
            <person name="Santa Maria K.C."/>
            <person name="Allen S.E."/>
            <person name="Farag S."/>
            <person name="Shank E.A."/>
            <person name="Bowers A."/>
        </authorList>
    </citation>
    <scope>NUCLEOTIDE SEQUENCE [LARGE SCALE GENOMIC DNA]</scope>
    <source>
        <strain evidence="6 7">AFS041432</strain>
    </source>
</reference>
<evidence type="ECO:0000259" key="5">
    <source>
        <dbReference type="Pfam" id="PF13610"/>
    </source>
</evidence>
<dbReference type="AlphaFoldDB" id="A0A2C1DN96"/>
<keyword evidence="3" id="KW-0238">DNA-binding</keyword>
<evidence type="ECO:0000313" key="7">
    <source>
        <dbReference type="Proteomes" id="UP000225872"/>
    </source>
</evidence>
<keyword evidence="4" id="KW-0233">DNA recombination</keyword>
<comment type="caution">
    <text evidence="6">The sequence shown here is derived from an EMBL/GenBank/DDBJ whole genome shotgun (WGS) entry which is preliminary data.</text>
</comment>
<sequence>MRYFKGKQFKKDIILVAVGYYCRFSLSYRDVSEILKERGISVYPTTIMRWVHEYGNLIYQIWKKKNKSSQSSWHLDETYIKVKGEWCYLYRAIDTDGHTLDFHLRKTRDHQAAYVFMKRLVKHFGEPTVFTTDQAPALLCAFKKLKEQGFYKRTTHCTVKHLNNLIEQDQRHVKRRFAKSAGFQSIRHASRTLKGIETIHALYKQKRSLQQPNFVFSTYNELQQLLTIA</sequence>
<evidence type="ECO:0000256" key="4">
    <source>
        <dbReference type="ARBA" id="ARBA00023172"/>
    </source>
</evidence>
<dbReference type="RefSeq" id="WP_070143022.1">
    <property type="nucleotide sequence ID" value="NZ_NULO01000047.1"/>
</dbReference>
<dbReference type="InterPro" id="IPR012337">
    <property type="entry name" value="RNaseH-like_sf"/>
</dbReference>
<proteinExistence type="predicted"/>
<dbReference type="EMBL" id="NULO01000047">
    <property type="protein sequence ID" value="PGT01314.1"/>
    <property type="molecule type" value="Genomic_DNA"/>
</dbReference>